<evidence type="ECO:0000313" key="2">
    <source>
        <dbReference type="Proteomes" id="UP000188268"/>
    </source>
</evidence>
<dbReference type="Proteomes" id="UP000188268">
    <property type="component" value="Unassembled WGS sequence"/>
</dbReference>
<protein>
    <submittedName>
        <fullName evidence="1">Uncharacterized protein</fullName>
    </submittedName>
</protein>
<sequence>MALFYIDPEDKVKRQDIYTVNYES</sequence>
<keyword evidence="2" id="KW-1185">Reference proteome</keyword>
<organism evidence="1 2">
    <name type="scientific">Corchorus capsularis</name>
    <name type="common">Jute</name>
    <dbReference type="NCBI Taxonomy" id="210143"/>
    <lineage>
        <taxon>Eukaryota</taxon>
        <taxon>Viridiplantae</taxon>
        <taxon>Streptophyta</taxon>
        <taxon>Embryophyta</taxon>
        <taxon>Tracheophyta</taxon>
        <taxon>Spermatophyta</taxon>
        <taxon>Magnoliopsida</taxon>
        <taxon>eudicotyledons</taxon>
        <taxon>Gunneridae</taxon>
        <taxon>Pentapetalae</taxon>
        <taxon>rosids</taxon>
        <taxon>malvids</taxon>
        <taxon>Malvales</taxon>
        <taxon>Malvaceae</taxon>
        <taxon>Grewioideae</taxon>
        <taxon>Apeibeae</taxon>
        <taxon>Corchorus</taxon>
    </lineage>
</organism>
<reference evidence="1 2" key="1">
    <citation type="submission" date="2013-09" db="EMBL/GenBank/DDBJ databases">
        <title>Corchorus capsularis genome sequencing.</title>
        <authorList>
            <person name="Alam M."/>
            <person name="Haque M.S."/>
            <person name="Islam M.S."/>
            <person name="Emdad E.M."/>
            <person name="Islam M.M."/>
            <person name="Ahmed B."/>
            <person name="Halim A."/>
            <person name="Hossen Q.M.M."/>
            <person name="Hossain M.Z."/>
            <person name="Ahmed R."/>
            <person name="Khan M.M."/>
            <person name="Islam R."/>
            <person name="Rashid M.M."/>
            <person name="Khan S.A."/>
            <person name="Rahman M.S."/>
            <person name="Alam M."/>
        </authorList>
    </citation>
    <scope>NUCLEOTIDE SEQUENCE [LARGE SCALE GENOMIC DNA]</scope>
    <source>
        <strain evidence="2">cv. CVL-1</strain>
        <tissue evidence="1">Whole seedling</tissue>
    </source>
</reference>
<proteinExistence type="predicted"/>
<comment type="caution">
    <text evidence="1">The sequence shown here is derived from an EMBL/GenBank/DDBJ whole genome shotgun (WGS) entry which is preliminary data.</text>
</comment>
<dbReference type="AlphaFoldDB" id="A0A1R3H053"/>
<evidence type="ECO:0000313" key="1">
    <source>
        <dbReference type="EMBL" id="OMO63745.1"/>
    </source>
</evidence>
<dbReference type="EMBL" id="AWWV01012880">
    <property type="protein sequence ID" value="OMO63745.1"/>
    <property type="molecule type" value="Genomic_DNA"/>
</dbReference>
<accession>A0A1R3H053</accession>
<gene>
    <name evidence="1" type="ORF">CCACVL1_22309</name>
</gene>
<name>A0A1R3H053_COCAP</name>
<dbReference type="Gramene" id="OMO63745">
    <property type="protein sequence ID" value="OMO63745"/>
    <property type="gene ID" value="CCACVL1_22309"/>
</dbReference>